<dbReference type="WBParaSite" id="PDA_v2.g4715.t1">
    <property type="protein sequence ID" value="PDA_v2.g4715.t1"/>
    <property type="gene ID" value="PDA_v2.g4715"/>
</dbReference>
<name>A0A914QM81_9BILA</name>
<reference evidence="3" key="1">
    <citation type="submission" date="2022-11" db="UniProtKB">
        <authorList>
            <consortium name="WormBaseParasite"/>
        </authorList>
    </citation>
    <scope>IDENTIFICATION</scope>
</reference>
<dbReference type="Proteomes" id="UP000887578">
    <property type="component" value="Unplaced"/>
</dbReference>
<keyword evidence="1" id="KW-0472">Membrane</keyword>
<evidence type="ECO:0000313" key="2">
    <source>
        <dbReference type="Proteomes" id="UP000887578"/>
    </source>
</evidence>
<proteinExistence type="predicted"/>
<organism evidence="2 3">
    <name type="scientific">Panagrolaimus davidi</name>
    <dbReference type="NCBI Taxonomy" id="227884"/>
    <lineage>
        <taxon>Eukaryota</taxon>
        <taxon>Metazoa</taxon>
        <taxon>Ecdysozoa</taxon>
        <taxon>Nematoda</taxon>
        <taxon>Chromadorea</taxon>
        <taxon>Rhabditida</taxon>
        <taxon>Tylenchina</taxon>
        <taxon>Panagrolaimomorpha</taxon>
        <taxon>Panagrolaimoidea</taxon>
        <taxon>Panagrolaimidae</taxon>
        <taxon>Panagrolaimus</taxon>
    </lineage>
</organism>
<dbReference type="Gene3D" id="3.80.10.10">
    <property type="entry name" value="Ribonuclease Inhibitor"/>
    <property type="match status" value="1"/>
</dbReference>
<protein>
    <submittedName>
        <fullName evidence="3">LRRCT domain-containing protein</fullName>
    </submittedName>
</protein>
<keyword evidence="1" id="KW-1133">Transmembrane helix</keyword>
<keyword evidence="1" id="KW-0812">Transmembrane</keyword>
<evidence type="ECO:0000313" key="3">
    <source>
        <dbReference type="WBParaSite" id="PDA_v2.g4715.t1"/>
    </source>
</evidence>
<evidence type="ECO:0000256" key="1">
    <source>
        <dbReference type="SAM" id="Phobius"/>
    </source>
</evidence>
<dbReference type="SUPFAM" id="SSF52058">
    <property type="entry name" value="L domain-like"/>
    <property type="match status" value="1"/>
</dbReference>
<dbReference type="InterPro" id="IPR032675">
    <property type="entry name" value="LRR_dom_sf"/>
</dbReference>
<feature type="transmembrane region" description="Helical" evidence="1">
    <location>
        <begin position="173"/>
        <end position="195"/>
    </location>
</feature>
<keyword evidence="2" id="KW-1185">Reference proteome</keyword>
<sequence length="221" mass="25383">MLNQTMMGKNEHLNSLIIGSEILKIEDCAFCDFSNLTTLHLYENRKLSFIDENAFGFAKNGMLPKLESFSVEFCNLTIIPEKLLNWHSVKEVGIVGNPLNCTCDMAWIINDIMNPSHTMNLKKITRDYNDYSDTKLKCKYPLKYRNVELYKMELKYCKKDDENVVEKSSGTSFVVGLIILAGLVAVGVLLCRYLLRLRKQRTLLNYGESRVIVNEDFDNNA</sequence>
<dbReference type="AlphaFoldDB" id="A0A914QM81"/>
<accession>A0A914QM81</accession>